<feature type="coiled-coil region" evidence="1">
    <location>
        <begin position="234"/>
        <end position="261"/>
    </location>
</feature>
<dbReference type="AlphaFoldDB" id="A0A430K6W7"/>
<accession>A0A430K6W7</accession>
<comment type="caution">
    <text evidence="3">The sequence shown here is derived from an EMBL/GenBank/DDBJ whole genome shotgun (WGS) entry which is preliminary data.</text>
</comment>
<evidence type="ECO:0000313" key="4">
    <source>
        <dbReference type="Proteomes" id="UP000267585"/>
    </source>
</evidence>
<dbReference type="Pfam" id="PF13884">
    <property type="entry name" value="Peptidase_S74"/>
    <property type="match status" value="1"/>
</dbReference>
<gene>
    <name evidence="3" type="ORF">EHW67_06340</name>
</gene>
<evidence type="ECO:0000259" key="2">
    <source>
        <dbReference type="PROSITE" id="PS51688"/>
    </source>
</evidence>
<dbReference type="EMBL" id="RQPJ01000002">
    <property type="protein sequence ID" value="RTE54782.1"/>
    <property type="molecule type" value="Genomic_DNA"/>
</dbReference>
<dbReference type="OrthoDB" id="1488700at2"/>
<proteinExistence type="predicted"/>
<evidence type="ECO:0000256" key="1">
    <source>
        <dbReference type="SAM" id="Coils"/>
    </source>
</evidence>
<name>A0A430K6W7_9FLAO</name>
<protein>
    <submittedName>
        <fullName evidence="3">Tail fiber domain-containing protein</fullName>
    </submittedName>
</protein>
<feature type="domain" description="Peptidase S74" evidence="2">
    <location>
        <begin position="152"/>
        <end position="248"/>
    </location>
</feature>
<sequence length="269" mass="29755">MATDIILQDREIEFYTNHFGVKRSKAANAHVKMVLSPRQQSVNLSLGDGANLSGNLLLGSTKISEKHGVITNKSVKCAKIYSNRADIGELNVCKGINENLRNGKAKIYGKPNKVAIMLDGEKERVGIGTSRPSYSLHVEGTVAGRGPFRSLSDGRCKTDVQQIQCSINTLKALRGVKFKWKENALTGSNPSKNQQWGFVAQEVESIIPDLISKDKQGRRSLSYSSIVPILVEGIKEQQLQLEAQTDRIAKLEHRLKAIEDMLYKTNIHA</sequence>
<reference evidence="3 4" key="1">
    <citation type="submission" date="2018-11" db="EMBL/GenBank/DDBJ databases">
        <title>Arenibacter aquaticus sp.nov., a marine bacterium isolated from surface seawater in the South China Sea.</title>
        <authorList>
            <person name="Guo J."/>
            <person name="Sun J."/>
        </authorList>
    </citation>
    <scope>NUCLEOTIDE SEQUENCE [LARGE SCALE GENOMIC DNA]</scope>
    <source>
        <strain evidence="3 4">GUO666</strain>
    </source>
</reference>
<keyword evidence="4" id="KW-1185">Reference proteome</keyword>
<dbReference type="PROSITE" id="PS51688">
    <property type="entry name" value="ICA"/>
    <property type="match status" value="1"/>
</dbReference>
<keyword evidence="1" id="KW-0175">Coiled coil</keyword>
<dbReference type="InterPro" id="IPR030392">
    <property type="entry name" value="S74_ICA"/>
</dbReference>
<dbReference type="Proteomes" id="UP000267585">
    <property type="component" value="Unassembled WGS sequence"/>
</dbReference>
<dbReference type="RefSeq" id="WP_126161513.1">
    <property type="nucleotide sequence ID" value="NZ_RQPJ01000002.1"/>
</dbReference>
<organism evidence="3 4">
    <name type="scientific">Arenibacter aquaticus</name>
    <dbReference type="NCBI Taxonomy" id="2489054"/>
    <lineage>
        <taxon>Bacteria</taxon>
        <taxon>Pseudomonadati</taxon>
        <taxon>Bacteroidota</taxon>
        <taxon>Flavobacteriia</taxon>
        <taxon>Flavobacteriales</taxon>
        <taxon>Flavobacteriaceae</taxon>
        <taxon>Arenibacter</taxon>
    </lineage>
</organism>
<evidence type="ECO:0000313" key="3">
    <source>
        <dbReference type="EMBL" id="RTE54782.1"/>
    </source>
</evidence>